<reference evidence="2" key="1">
    <citation type="journal article" date="2024" name="Environ. Microbiol. Rep.">
        <title>Hiding in plain sight: The discovery of complete genomes of 11 hypothetical spindle-shaped viruses that putatively infect mesophilic ammonia-oxidizing archaea.</title>
        <authorList>
            <person name="Ni Y."/>
            <person name="Xu T."/>
            <person name="Yan S."/>
            <person name="Chen L."/>
            <person name="Wang Y."/>
        </authorList>
    </citation>
    <scope>NUCLEOTIDE SEQUENCE</scope>
    <source>
        <strain evidence="2">NYM1</strain>
    </source>
</reference>
<feature type="transmembrane region" description="Helical" evidence="1">
    <location>
        <begin position="42"/>
        <end position="62"/>
    </location>
</feature>
<proteinExistence type="predicted"/>
<reference evidence="2" key="2">
    <citation type="submission" date="2024-03" db="EMBL/GenBank/DDBJ databases">
        <authorList>
            <person name="Ni Y."/>
            <person name="Xu T."/>
            <person name="Yan S."/>
            <person name="Chen L."/>
            <person name="Wang Y."/>
        </authorList>
    </citation>
    <scope>NUCLEOTIDE SEQUENCE</scope>
    <source>
        <strain evidence="2">NYM1</strain>
    </source>
</reference>
<protein>
    <submittedName>
        <fullName evidence="2">ORF39</fullName>
    </submittedName>
</protein>
<organism evidence="2">
    <name type="scientific">Nitrosopumilaceae spindle-shaped virus</name>
    <dbReference type="NCBI Taxonomy" id="3065433"/>
    <lineage>
        <taxon>Viruses</taxon>
    </lineage>
</organism>
<evidence type="ECO:0000256" key="1">
    <source>
        <dbReference type="SAM" id="Phobius"/>
    </source>
</evidence>
<accession>A0AAT9JAF0</accession>
<name>A0AAT9JAF0_9VIRU</name>
<dbReference type="EMBL" id="BK067792">
    <property type="protein sequence ID" value="DBA52246.1"/>
    <property type="molecule type" value="Genomic_DNA"/>
</dbReference>
<keyword evidence="1" id="KW-0472">Membrane</keyword>
<keyword evidence="1" id="KW-1133">Transmembrane helix</keyword>
<keyword evidence="1" id="KW-0812">Transmembrane</keyword>
<sequence>MKKKWFGFAIFTLVFSSITTFLYFVALYVSPSIMIPNVSKELMTVAILTGIFIGTAMMYFSIKALYHHGTKVAIIETDLNKESKTKL</sequence>
<evidence type="ECO:0000313" key="2">
    <source>
        <dbReference type="EMBL" id="DBA52246.1"/>
    </source>
</evidence>
<feature type="transmembrane region" description="Helical" evidence="1">
    <location>
        <begin position="7"/>
        <end position="30"/>
    </location>
</feature>